<dbReference type="GO" id="GO:0004867">
    <property type="term" value="F:serine-type endopeptidase inhibitor activity"/>
    <property type="evidence" value="ECO:0007669"/>
    <property type="project" value="UniProtKB-KW"/>
</dbReference>
<organism evidence="2 3">
    <name type="scientific">Acrobeloides nanus</name>
    <dbReference type="NCBI Taxonomy" id="290746"/>
    <lineage>
        <taxon>Eukaryota</taxon>
        <taxon>Metazoa</taxon>
        <taxon>Ecdysozoa</taxon>
        <taxon>Nematoda</taxon>
        <taxon>Chromadorea</taxon>
        <taxon>Rhabditida</taxon>
        <taxon>Tylenchina</taxon>
        <taxon>Cephalobomorpha</taxon>
        <taxon>Cephaloboidea</taxon>
        <taxon>Cephalobidae</taxon>
        <taxon>Acrobeloides</taxon>
    </lineage>
</organism>
<reference evidence="3" key="1">
    <citation type="submission" date="2022-11" db="UniProtKB">
        <authorList>
            <consortium name="WormBaseParasite"/>
        </authorList>
    </citation>
    <scope>IDENTIFICATION</scope>
</reference>
<keyword evidence="1" id="KW-0722">Serine protease inhibitor</keyword>
<sequence>MGCRPSWRTCQCKNGYIRYNNTCILKDDCPEYLKCGPHAFWGYGSSEENQISCDDITSGRKLPKNDFLGPGTCICEGGFVRLTKNGICIRQEKCANRNKNST</sequence>
<dbReference type="Proteomes" id="UP000887540">
    <property type="component" value="Unplaced"/>
</dbReference>
<dbReference type="AlphaFoldDB" id="A0A914ESQ2"/>
<keyword evidence="1" id="KW-0646">Protease inhibitor</keyword>
<name>A0A914ESQ2_9BILA</name>
<evidence type="ECO:0000313" key="3">
    <source>
        <dbReference type="WBParaSite" id="ACRNAN_scaffold9943.g25012.t1"/>
    </source>
</evidence>
<dbReference type="WBParaSite" id="ACRNAN_scaffold9943.g25012.t1">
    <property type="protein sequence ID" value="ACRNAN_scaffold9943.g25012.t1"/>
    <property type="gene ID" value="ACRNAN_scaffold9943.g25012"/>
</dbReference>
<dbReference type="SUPFAM" id="SSF57567">
    <property type="entry name" value="Serine protease inhibitors"/>
    <property type="match status" value="1"/>
</dbReference>
<protein>
    <submittedName>
        <fullName evidence="3">Uncharacterized protein</fullName>
    </submittedName>
</protein>
<accession>A0A914ESQ2</accession>
<dbReference type="Gene3D" id="2.10.25.10">
    <property type="entry name" value="Laminin"/>
    <property type="match status" value="2"/>
</dbReference>
<evidence type="ECO:0000256" key="1">
    <source>
        <dbReference type="ARBA" id="ARBA00022900"/>
    </source>
</evidence>
<proteinExistence type="predicted"/>
<evidence type="ECO:0000313" key="2">
    <source>
        <dbReference type="Proteomes" id="UP000887540"/>
    </source>
</evidence>
<keyword evidence="2" id="KW-1185">Reference proteome</keyword>
<dbReference type="InterPro" id="IPR036084">
    <property type="entry name" value="Ser_inhib-like_sf"/>
</dbReference>